<dbReference type="PRINTS" id="PR00080">
    <property type="entry name" value="SDRFAMILY"/>
</dbReference>
<dbReference type="Pfam" id="PF00106">
    <property type="entry name" value="adh_short"/>
    <property type="match status" value="1"/>
</dbReference>
<evidence type="ECO:0000313" key="5">
    <source>
        <dbReference type="Proteomes" id="UP000198866"/>
    </source>
</evidence>
<dbReference type="InterPro" id="IPR036259">
    <property type="entry name" value="MFS_trans_sf"/>
</dbReference>
<dbReference type="SUPFAM" id="SSF103473">
    <property type="entry name" value="MFS general substrate transporter"/>
    <property type="match status" value="1"/>
</dbReference>
<dbReference type="InterPro" id="IPR020904">
    <property type="entry name" value="Sc_DH/Rdtase_CS"/>
</dbReference>
<feature type="transmembrane region" description="Helical" evidence="3">
    <location>
        <begin position="175"/>
        <end position="194"/>
    </location>
</feature>
<dbReference type="InterPro" id="IPR002347">
    <property type="entry name" value="SDR_fam"/>
</dbReference>
<name>A0A1H7BUR0_9BURK</name>
<comment type="similarity">
    <text evidence="1 2">Belongs to the short-chain dehydrogenases/reductases (SDR) family.</text>
</comment>
<evidence type="ECO:0000256" key="3">
    <source>
        <dbReference type="SAM" id="Phobius"/>
    </source>
</evidence>
<feature type="transmembrane region" description="Helical" evidence="3">
    <location>
        <begin position="266"/>
        <end position="287"/>
    </location>
</feature>
<protein>
    <submittedName>
        <fullName evidence="4">Major Facilitator Superfamily protein</fullName>
    </submittedName>
</protein>
<dbReference type="OrthoDB" id="196630at2"/>
<evidence type="ECO:0000313" key="4">
    <source>
        <dbReference type="EMBL" id="SEJ80744.1"/>
    </source>
</evidence>
<dbReference type="PROSITE" id="PS00061">
    <property type="entry name" value="ADH_SHORT"/>
    <property type="match status" value="1"/>
</dbReference>
<keyword evidence="5" id="KW-1185">Reference proteome</keyword>
<organism evidence="4 5">
    <name type="scientific">Paraburkholderia diazotrophica</name>
    <dbReference type="NCBI Taxonomy" id="667676"/>
    <lineage>
        <taxon>Bacteria</taxon>
        <taxon>Pseudomonadati</taxon>
        <taxon>Pseudomonadota</taxon>
        <taxon>Betaproteobacteria</taxon>
        <taxon>Burkholderiales</taxon>
        <taxon>Burkholderiaceae</taxon>
        <taxon>Paraburkholderia</taxon>
    </lineage>
</organism>
<dbReference type="RefSeq" id="WP_090869165.1">
    <property type="nucleotide sequence ID" value="NZ_FNYE01000019.1"/>
</dbReference>
<keyword evidence="3" id="KW-1133">Transmembrane helix</keyword>
<dbReference type="AlphaFoldDB" id="A0A1H7BUR0"/>
<dbReference type="SUPFAM" id="SSF51735">
    <property type="entry name" value="NAD(P)-binding Rossmann-fold domains"/>
    <property type="match status" value="1"/>
</dbReference>
<evidence type="ECO:0000256" key="2">
    <source>
        <dbReference type="RuleBase" id="RU000363"/>
    </source>
</evidence>
<reference evidence="5" key="1">
    <citation type="submission" date="2016-10" db="EMBL/GenBank/DDBJ databases">
        <authorList>
            <person name="Varghese N."/>
            <person name="Submissions S."/>
        </authorList>
    </citation>
    <scope>NUCLEOTIDE SEQUENCE [LARGE SCALE GENOMIC DNA]</scope>
    <source>
        <strain evidence="5">LMG 26031</strain>
    </source>
</reference>
<dbReference type="STRING" id="667676.SAMN05192539_10194"/>
<dbReference type="InterPro" id="IPR050259">
    <property type="entry name" value="SDR"/>
</dbReference>
<sequence length="302" mass="31048">MNHYDFTQRAAVVTGGAQGIGYAVAERLLQGNARVALWDRDEAALADAKASLSHHGDVETVVVDLTQRDAVQAATDHTVARLGAIDILVHSAGIAGANAPLADYAPDEWARVIDVDLNAAFHVNQSVVKTMIARGYGRIVNIASIAGKEGNPNASAYSVAKAGVIALTKSLGKETATIIIVCSSLGAAACAIALPFTQSITTTLVLMTVGLVFIAATIGNAWALAADIAPSSMVASVSAIQNFGGYFGGAFSPVVAGFIVDRTGSYSLAFVIGGAIAGCAALFYWFMARRTVADGVMERSAG</sequence>
<dbReference type="PANTHER" id="PTHR42879:SF2">
    <property type="entry name" value="3-OXOACYL-[ACYL-CARRIER-PROTEIN] REDUCTASE FABG"/>
    <property type="match status" value="1"/>
</dbReference>
<dbReference type="Proteomes" id="UP000198866">
    <property type="component" value="Unassembled WGS sequence"/>
</dbReference>
<proteinExistence type="inferred from homology"/>
<dbReference type="InterPro" id="IPR036291">
    <property type="entry name" value="NAD(P)-bd_dom_sf"/>
</dbReference>
<dbReference type="GO" id="GO:0022857">
    <property type="term" value="F:transmembrane transporter activity"/>
    <property type="evidence" value="ECO:0007669"/>
    <property type="project" value="InterPro"/>
</dbReference>
<dbReference type="PRINTS" id="PR00081">
    <property type="entry name" value="GDHRDH"/>
</dbReference>
<dbReference type="PANTHER" id="PTHR42879">
    <property type="entry name" value="3-OXOACYL-(ACYL-CARRIER-PROTEIN) REDUCTASE"/>
    <property type="match status" value="1"/>
</dbReference>
<gene>
    <name evidence="4" type="ORF">SAMN05192539_10194</name>
</gene>
<keyword evidence="3" id="KW-0472">Membrane</keyword>
<dbReference type="GO" id="GO:0032787">
    <property type="term" value="P:monocarboxylic acid metabolic process"/>
    <property type="evidence" value="ECO:0007669"/>
    <property type="project" value="UniProtKB-ARBA"/>
</dbReference>
<feature type="transmembrane region" description="Helical" evidence="3">
    <location>
        <begin position="243"/>
        <end position="260"/>
    </location>
</feature>
<dbReference type="CDD" id="cd05233">
    <property type="entry name" value="SDR_c"/>
    <property type="match status" value="1"/>
</dbReference>
<keyword evidence="3" id="KW-0812">Transmembrane</keyword>
<accession>A0A1H7BUR0</accession>
<dbReference type="EMBL" id="FNYE01000019">
    <property type="protein sequence ID" value="SEJ80744.1"/>
    <property type="molecule type" value="Genomic_DNA"/>
</dbReference>
<dbReference type="Gene3D" id="3.40.50.720">
    <property type="entry name" value="NAD(P)-binding Rossmann-like Domain"/>
    <property type="match status" value="1"/>
</dbReference>
<evidence type="ECO:0000256" key="1">
    <source>
        <dbReference type="ARBA" id="ARBA00006484"/>
    </source>
</evidence>
<feature type="transmembrane region" description="Helical" evidence="3">
    <location>
        <begin position="200"/>
        <end position="222"/>
    </location>
</feature>